<dbReference type="STRING" id="927083.DB32_001952"/>
<accession>A0A0F6YGK8</accession>
<dbReference type="EMBL" id="CP011125">
    <property type="protein sequence ID" value="AKF04803.1"/>
    <property type="molecule type" value="Genomic_DNA"/>
</dbReference>
<reference evidence="1 2" key="1">
    <citation type="submission" date="2015-03" db="EMBL/GenBank/DDBJ databases">
        <title>Genome assembly of Sandaracinus amylolyticus DSM 53668.</title>
        <authorList>
            <person name="Sharma G."/>
            <person name="Subramanian S."/>
        </authorList>
    </citation>
    <scope>NUCLEOTIDE SEQUENCE [LARGE SCALE GENOMIC DNA]</scope>
    <source>
        <strain evidence="1 2">DSM 53668</strain>
    </source>
</reference>
<dbReference type="RefSeq" id="WP_053232106.1">
    <property type="nucleotide sequence ID" value="NZ_CP011125.1"/>
</dbReference>
<sequence>MSDGVQTRTLDADHCLATWDRVLIQVWRGPMTMENLAGLERVARSFLAEQPAGAKVSTISIIERTSPPPTDEVRKGMSRVYRDLTSSMDHAIIVPEGGGFRAAIVRGVGVALSSLSPKALPFKFVDTIRSAAVMVAPQLTPGAGGAGELEAAIERVRAKVAGVGTHR</sequence>
<dbReference type="Proteomes" id="UP000034883">
    <property type="component" value="Chromosome"/>
</dbReference>
<keyword evidence="2" id="KW-1185">Reference proteome</keyword>
<gene>
    <name evidence="1" type="ORF">DB32_001952</name>
</gene>
<proteinExistence type="predicted"/>
<organism evidence="1 2">
    <name type="scientific">Sandaracinus amylolyticus</name>
    <dbReference type="NCBI Taxonomy" id="927083"/>
    <lineage>
        <taxon>Bacteria</taxon>
        <taxon>Pseudomonadati</taxon>
        <taxon>Myxococcota</taxon>
        <taxon>Polyangia</taxon>
        <taxon>Polyangiales</taxon>
        <taxon>Sandaracinaceae</taxon>
        <taxon>Sandaracinus</taxon>
    </lineage>
</organism>
<dbReference type="AlphaFoldDB" id="A0A0F6YGK8"/>
<dbReference type="OrthoDB" id="9832117at2"/>
<dbReference type="KEGG" id="samy:DB32_001952"/>
<name>A0A0F6YGK8_9BACT</name>
<protein>
    <submittedName>
        <fullName evidence="1">Uncharacterized protein</fullName>
    </submittedName>
</protein>
<evidence type="ECO:0000313" key="2">
    <source>
        <dbReference type="Proteomes" id="UP000034883"/>
    </source>
</evidence>
<evidence type="ECO:0000313" key="1">
    <source>
        <dbReference type="EMBL" id="AKF04803.1"/>
    </source>
</evidence>